<evidence type="ECO:0000313" key="12">
    <source>
        <dbReference type="Proteomes" id="UP000244173"/>
    </source>
</evidence>
<dbReference type="STRING" id="1122240.GCA_000620105_02478"/>
<protein>
    <recommendedName>
        <fullName evidence="4 10">Nicotinate-nucleotide--dimethylbenzimidazole phosphoribosyltransferase</fullName>
        <shortName evidence="10">NN:DBI PRT</shortName>
        <ecNumber evidence="3 10">2.4.2.21</ecNumber>
    </recommendedName>
    <alternativeName>
        <fullName evidence="8 10">N(1)-alpha-phosphoribosyltransferase</fullName>
    </alternativeName>
</protein>
<evidence type="ECO:0000256" key="2">
    <source>
        <dbReference type="ARBA" id="ARBA00007110"/>
    </source>
</evidence>
<comment type="function">
    <text evidence="10">Catalyzes the synthesis of alpha-ribazole-5'-phosphate from nicotinate mononucleotide (NAMN) and 5,6-dimethylbenzimidazole (DMB).</text>
</comment>
<dbReference type="InterPro" id="IPR017846">
    <property type="entry name" value="Nict_dMeBzImd_PRibTrfase_bact"/>
</dbReference>
<dbReference type="RefSeq" id="WP_028499497.1">
    <property type="nucleotide sequence ID" value="NZ_CP028519.1"/>
</dbReference>
<dbReference type="PANTHER" id="PTHR43463:SF1">
    <property type="entry name" value="NICOTINATE-NUCLEOTIDE--DIMETHYLBENZIMIDAZOLE PHOSPHORIBOSYLTRANSFERASE"/>
    <property type="match status" value="1"/>
</dbReference>
<comment type="catalytic activity">
    <reaction evidence="9 10">
        <text>5,6-dimethylbenzimidazole + nicotinate beta-D-ribonucleotide = alpha-ribazole 5'-phosphate + nicotinate + H(+)</text>
        <dbReference type="Rhea" id="RHEA:11196"/>
        <dbReference type="ChEBI" id="CHEBI:15378"/>
        <dbReference type="ChEBI" id="CHEBI:15890"/>
        <dbReference type="ChEBI" id="CHEBI:32544"/>
        <dbReference type="ChEBI" id="CHEBI:57502"/>
        <dbReference type="ChEBI" id="CHEBI:57918"/>
        <dbReference type="EC" id="2.4.2.21"/>
    </reaction>
</comment>
<evidence type="ECO:0000256" key="4">
    <source>
        <dbReference type="ARBA" id="ARBA00015486"/>
    </source>
</evidence>
<reference evidence="11 12" key="1">
    <citation type="submission" date="2018-04" db="EMBL/GenBank/DDBJ databases">
        <title>Denitrifier Microvirgula.</title>
        <authorList>
            <person name="Anderson E."/>
            <person name="Jang J."/>
            <person name="Ishii S."/>
        </authorList>
    </citation>
    <scope>NUCLEOTIDE SEQUENCE [LARGE SCALE GENOMIC DNA]</scope>
    <source>
        <strain evidence="11 12">BE2.4</strain>
    </source>
</reference>
<dbReference type="GO" id="GO:0009236">
    <property type="term" value="P:cobalamin biosynthetic process"/>
    <property type="evidence" value="ECO:0007669"/>
    <property type="project" value="UniProtKB-UniRule"/>
</dbReference>
<dbReference type="HAMAP" id="MF_00230">
    <property type="entry name" value="CobT"/>
    <property type="match status" value="1"/>
</dbReference>
<evidence type="ECO:0000256" key="9">
    <source>
        <dbReference type="ARBA" id="ARBA00047340"/>
    </source>
</evidence>
<dbReference type="InterPro" id="IPR023195">
    <property type="entry name" value="Nict_dMeBzImd_PRibTrfase_N"/>
</dbReference>
<feature type="active site" description="Proton acceptor" evidence="10">
    <location>
        <position position="307"/>
    </location>
</feature>
<keyword evidence="5 10" id="KW-0169">Cobalamin biosynthesis</keyword>
<gene>
    <name evidence="10 11" type="primary">cobT</name>
    <name evidence="11" type="ORF">DAI18_07310</name>
</gene>
<dbReference type="UniPathway" id="UPA00061">
    <property type="reaction ID" value="UER00516"/>
</dbReference>
<dbReference type="NCBIfam" id="TIGR03160">
    <property type="entry name" value="cobT_DBIPRT"/>
    <property type="match status" value="1"/>
</dbReference>
<evidence type="ECO:0000256" key="7">
    <source>
        <dbReference type="ARBA" id="ARBA00022679"/>
    </source>
</evidence>
<evidence type="ECO:0000256" key="1">
    <source>
        <dbReference type="ARBA" id="ARBA00005049"/>
    </source>
</evidence>
<dbReference type="EMBL" id="CP028519">
    <property type="protein sequence ID" value="AVY93873.1"/>
    <property type="molecule type" value="Genomic_DNA"/>
</dbReference>
<evidence type="ECO:0000256" key="5">
    <source>
        <dbReference type="ARBA" id="ARBA00022573"/>
    </source>
</evidence>
<comment type="pathway">
    <text evidence="1 10">Nucleoside biosynthesis; alpha-ribazole biosynthesis; alpha-ribazole from 5,6-dimethylbenzimidazole: step 1/2.</text>
</comment>
<accession>A0A2S0P990</accession>
<evidence type="ECO:0000256" key="6">
    <source>
        <dbReference type="ARBA" id="ARBA00022676"/>
    </source>
</evidence>
<dbReference type="NCBIfam" id="NF000996">
    <property type="entry name" value="PRK00105.1"/>
    <property type="match status" value="1"/>
</dbReference>
<dbReference type="OrthoDB" id="9781491at2"/>
<sequence length="342" mass="35449">MPHPDASAFDAAVARQARLTKPAGSLGKLETLACQFAAWQGRAIPSRLRPAITVFAADHGVARSGVSAYPVEVTAEMVKNFVRGGAAISVLAREIDATLEVVDVGVAADFDPAMPIVHAKVRYGSRNLCDEPAMQEQECEQAIEAGRAAARRAIAAGATLLIAGEMGIGNTTPSAALICALSGARPVDVVGRGTGVDDQGMARKRGAVEKALLRARTTDTAAGWLAEVGGLEIAAIAGYYLEAASAGVPALVDGFITAAAALVACGIDIDTRDWLLASHRSRELGHELALTAMGLEPLYDFGLRLGEGSGAALTVPMLQMAIRLHADMATFAEAGVSDRDHE</sequence>
<dbReference type="InterPro" id="IPR036087">
    <property type="entry name" value="Nict_dMeBzImd_PRibTrfase_sf"/>
</dbReference>
<organism evidence="11 12">
    <name type="scientific">Microvirgula aerodenitrificans</name>
    <dbReference type="NCBI Taxonomy" id="57480"/>
    <lineage>
        <taxon>Bacteria</taxon>
        <taxon>Pseudomonadati</taxon>
        <taxon>Pseudomonadota</taxon>
        <taxon>Betaproteobacteria</taxon>
        <taxon>Neisseriales</taxon>
        <taxon>Aquaspirillaceae</taxon>
        <taxon>Microvirgula</taxon>
    </lineage>
</organism>
<dbReference type="GO" id="GO:0008939">
    <property type="term" value="F:nicotinate-nucleotide-dimethylbenzimidazole phosphoribosyltransferase activity"/>
    <property type="evidence" value="ECO:0007669"/>
    <property type="project" value="UniProtKB-UniRule"/>
</dbReference>
<evidence type="ECO:0000256" key="8">
    <source>
        <dbReference type="ARBA" id="ARBA00030686"/>
    </source>
</evidence>
<dbReference type="Proteomes" id="UP000244173">
    <property type="component" value="Chromosome"/>
</dbReference>
<name>A0A2S0P990_9NEIS</name>
<proteinExistence type="inferred from homology"/>
<comment type="similarity">
    <text evidence="2 10">Belongs to the CobT family.</text>
</comment>
<evidence type="ECO:0000313" key="11">
    <source>
        <dbReference type="EMBL" id="AVY93873.1"/>
    </source>
</evidence>
<dbReference type="InterPro" id="IPR003200">
    <property type="entry name" value="Nict_dMeBzImd_PRibTrfase"/>
</dbReference>
<keyword evidence="7 10" id="KW-0808">Transferase</keyword>
<evidence type="ECO:0000256" key="3">
    <source>
        <dbReference type="ARBA" id="ARBA00011991"/>
    </source>
</evidence>
<dbReference type="Gene3D" id="1.10.1610.10">
    <property type="match status" value="1"/>
</dbReference>
<dbReference type="CDD" id="cd02439">
    <property type="entry name" value="DMB-PRT_CobT"/>
    <property type="match status" value="1"/>
</dbReference>
<dbReference type="AlphaFoldDB" id="A0A2S0P990"/>
<dbReference type="KEGG" id="maer:DAI18_07310"/>
<dbReference type="SUPFAM" id="SSF52733">
    <property type="entry name" value="Nicotinate mononucleotide:5,6-dimethylbenzimidazole phosphoribosyltransferase (CobT)"/>
    <property type="match status" value="1"/>
</dbReference>
<evidence type="ECO:0000256" key="10">
    <source>
        <dbReference type="HAMAP-Rule" id="MF_00230"/>
    </source>
</evidence>
<dbReference type="FunFam" id="3.40.50.10210:FF:000001">
    <property type="entry name" value="Nicotinate-nucleotide--dimethylbenzimidazole phosphoribosyltransferase"/>
    <property type="match status" value="1"/>
</dbReference>
<keyword evidence="12" id="KW-1185">Reference proteome</keyword>
<dbReference type="EC" id="2.4.2.21" evidence="3 10"/>
<dbReference type="Pfam" id="PF02277">
    <property type="entry name" value="DBI_PRT"/>
    <property type="match status" value="1"/>
</dbReference>
<dbReference type="PANTHER" id="PTHR43463">
    <property type="entry name" value="NICOTINATE-NUCLEOTIDE--DIMETHYLBENZIMIDAZOLE PHOSPHORIBOSYLTRANSFERASE"/>
    <property type="match status" value="1"/>
</dbReference>
<dbReference type="Gene3D" id="3.40.50.10210">
    <property type="match status" value="1"/>
</dbReference>
<keyword evidence="6 10" id="KW-0328">Glycosyltransferase</keyword>